<feature type="region of interest" description="Disordered" evidence="1">
    <location>
        <begin position="64"/>
        <end position="103"/>
    </location>
</feature>
<dbReference type="EMBL" id="MVBN01000008">
    <property type="protein sequence ID" value="OOK68000.1"/>
    <property type="molecule type" value="Genomic_DNA"/>
</dbReference>
<evidence type="ECO:0000256" key="1">
    <source>
        <dbReference type="SAM" id="MobiDB-lite"/>
    </source>
</evidence>
<dbReference type="AlphaFoldDB" id="A0A1V3WM12"/>
<evidence type="ECO:0000313" key="3">
    <source>
        <dbReference type="Proteomes" id="UP000188532"/>
    </source>
</evidence>
<gene>
    <name evidence="2" type="ORF">BZL29_6965</name>
</gene>
<organism evidence="2 3">
    <name type="scientific">Mycobacterium kansasii</name>
    <dbReference type="NCBI Taxonomy" id="1768"/>
    <lineage>
        <taxon>Bacteria</taxon>
        <taxon>Bacillati</taxon>
        <taxon>Actinomycetota</taxon>
        <taxon>Actinomycetes</taxon>
        <taxon>Mycobacteriales</taxon>
        <taxon>Mycobacteriaceae</taxon>
        <taxon>Mycobacterium</taxon>
    </lineage>
</organism>
<accession>A0A1V3WM12</accession>
<proteinExistence type="predicted"/>
<comment type="caution">
    <text evidence="2">The sequence shown here is derived from an EMBL/GenBank/DDBJ whole genome shotgun (WGS) entry which is preliminary data.</text>
</comment>
<dbReference type="Proteomes" id="UP000188532">
    <property type="component" value="Unassembled WGS sequence"/>
</dbReference>
<protein>
    <submittedName>
        <fullName evidence="2">Putative peptidase M48 Ste24p</fullName>
    </submittedName>
</protein>
<sequence>MTLLIIAGGMITKTVALRQGGAAVAASVGAVQVDPTSSDPQLRRLVNIVEEMSLASGCRRRACSSWRGSPASMRLPPVSRPPTRPSRSPAAPWPSSTVTSCKA</sequence>
<evidence type="ECO:0000313" key="2">
    <source>
        <dbReference type="EMBL" id="OOK68000.1"/>
    </source>
</evidence>
<name>A0A1V3WM12_MYCKA</name>
<feature type="compositionally biased region" description="Low complexity" evidence="1">
    <location>
        <begin position="85"/>
        <end position="97"/>
    </location>
</feature>
<reference evidence="2 3" key="1">
    <citation type="submission" date="2017-02" db="EMBL/GenBank/DDBJ databases">
        <title>Complete genome sequences of Mycobacterium kansasii strains isolated from rhesus macaques.</title>
        <authorList>
            <person name="Panda A."/>
            <person name="Nagaraj S."/>
            <person name="Zhao X."/>
            <person name="Tettelin H."/>
            <person name="Detolla L.J."/>
        </authorList>
    </citation>
    <scope>NUCLEOTIDE SEQUENCE [LARGE SCALE GENOMIC DNA]</scope>
    <source>
        <strain evidence="2 3">11-3469</strain>
    </source>
</reference>